<dbReference type="AlphaFoldDB" id="A0ABD2NFX9"/>
<protein>
    <submittedName>
        <fullName evidence="1">Uncharacterized protein</fullName>
    </submittedName>
</protein>
<name>A0ABD2NFX9_9CUCU</name>
<gene>
    <name evidence="1" type="ORF">HHI36_012798</name>
</gene>
<dbReference type="Proteomes" id="UP001516400">
    <property type="component" value="Unassembled WGS sequence"/>
</dbReference>
<dbReference type="EMBL" id="JABFTP020000103">
    <property type="protein sequence ID" value="KAL3277450.1"/>
    <property type="molecule type" value="Genomic_DNA"/>
</dbReference>
<comment type="caution">
    <text evidence="1">The sequence shown here is derived from an EMBL/GenBank/DDBJ whole genome shotgun (WGS) entry which is preliminary data.</text>
</comment>
<sequence>MSKTSAFPSAFPVFRPRSAKSLIIEEDIIEKCGGGKICDIPPTSKTPKINVYPYWRPKKNLCLDYSLSQDHIIVDNGPVKIFMRKTDATYLWNPKPVIPRQKRFKFGNGTMPTGKFVDEIWKEKVNAKQETYLDELIRRLANKKRKERDPDYKNLFHMLYRNLTIDNYHYYESPRLMKCRCTSCLRYPKPIKLPDWY</sequence>
<keyword evidence="2" id="KW-1185">Reference proteome</keyword>
<reference evidence="1 2" key="1">
    <citation type="journal article" date="2021" name="BMC Biol.">
        <title>Horizontally acquired antibacterial genes associated with adaptive radiation of ladybird beetles.</title>
        <authorList>
            <person name="Li H.S."/>
            <person name="Tang X.F."/>
            <person name="Huang Y.H."/>
            <person name="Xu Z.Y."/>
            <person name="Chen M.L."/>
            <person name="Du X.Y."/>
            <person name="Qiu B.Y."/>
            <person name="Chen P.T."/>
            <person name="Zhang W."/>
            <person name="Slipinski A."/>
            <person name="Escalona H.E."/>
            <person name="Waterhouse R.M."/>
            <person name="Zwick A."/>
            <person name="Pang H."/>
        </authorList>
    </citation>
    <scope>NUCLEOTIDE SEQUENCE [LARGE SCALE GENOMIC DNA]</scope>
    <source>
        <strain evidence="1">SYSU2018</strain>
    </source>
</reference>
<proteinExistence type="predicted"/>
<evidence type="ECO:0000313" key="1">
    <source>
        <dbReference type="EMBL" id="KAL3277450.1"/>
    </source>
</evidence>
<organism evidence="1 2">
    <name type="scientific">Cryptolaemus montrouzieri</name>
    <dbReference type="NCBI Taxonomy" id="559131"/>
    <lineage>
        <taxon>Eukaryota</taxon>
        <taxon>Metazoa</taxon>
        <taxon>Ecdysozoa</taxon>
        <taxon>Arthropoda</taxon>
        <taxon>Hexapoda</taxon>
        <taxon>Insecta</taxon>
        <taxon>Pterygota</taxon>
        <taxon>Neoptera</taxon>
        <taxon>Endopterygota</taxon>
        <taxon>Coleoptera</taxon>
        <taxon>Polyphaga</taxon>
        <taxon>Cucujiformia</taxon>
        <taxon>Coccinelloidea</taxon>
        <taxon>Coccinellidae</taxon>
        <taxon>Scymninae</taxon>
        <taxon>Scymnini</taxon>
        <taxon>Cryptolaemus</taxon>
    </lineage>
</organism>
<accession>A0ABD2NFX9</accession>
<evidence type="ECO:0000313" key="2">
    <source>
        <dbReference type="Proteomes" id="UP001516400"/>
    </source>
</evidence>